<evidence type="ECO:0000256" key="6">
    <source>
        <dbReference type="SAM" id="MobiDB-lite"/>
    </source>
</evidence>
<evidence type="ECO:0000256" key="4">
    <source>
        <dbReference type="ARBA" id="ARBA00022989"/>
    </source>
</evidence>
<dbReference type="InterPro" id="IPR017039">
    <property type="entry name" value="Virul_fac_BrkB"/>
</dbReference>
<organism evidence="8 9">
    <name type="scientific">Nesterenkonia aethiopica</name>
    <dbReference type="NCBI Taxonomy" id="269144"/>
    <lineage>
        <taxon>Bacteria</taxon>
        <taxon>Bacillati</taxon>
        <taxon>Actinomycetota</taxon>
        <taxon>Actinomycetes</taxon>
        <taxon>Micrococcales</taxon>
        <taxon>Micrococcaceae</taxon>
        <taxon>Nesterenkonia</taxon>
    </lineage>
</organism>
<evidence type="ECO:0000256" key="1">
    <source>
        <dbReference type="ARBA" id="ARBA00004651"/>
    </source>
</evidence>
<dbReference type="EMBL" id="BAAAVT010000017">
    <property type="protein sequence ID" value="GAA3071847.1"/>
    <property type="molecule type" value="Genomic_DNA"/>
</dbReference>
<dbReference type="Proteomes" id="UP001500236">
    <property type="component" value="Unassembled WGS sequence"/>
</dbReference>
<keyword evidence="2" id="KW-1003">Cell membrane</keyword>
<evidence type="ECO:0000256" key="2">
    <source>
        <dbReference type="ARBA" id="ARBA00022475"/>
    </source>
</evidence>
<feature type="transmembrane region" description="Helical" evidence="7">
    <location>
        <begin position="325"/>
        <end position="347"/>
    </location>
</feature>
<comment type="caution">
    <text evidence="8">The sequence shown here is derived from an EMBL/GenBank/DDBJ whole genome shotgun (WGS) entry which is preliminary data.</text>
</comment>
<sequence length="412" mass="44719">MSTESQQDTRTSDDGLPPHRVRRTQEEPSDVADEQATYEDGARPGTVAAAADQPHRVKDLQRLEFAESDDVPVRPRAPWRLTGSTWRYSLRRTLSEFGRDQCTDLAAGLTYYAVLSLFPALIAFVSLLSLIGEAQRTQDFILGTLDELVEDEFMETVENIVGVVTSAPGAGLGLAVGILVAMWTASNYVNAFSRAMNRIHQVEEGRSMLQLRPILYSVTVGLIVLVALSAVMLVVSGPLAEAIGSTVGLGETAVVVWDYATYPALLLVAAACIGLLYYATPNIRQPGPLWIAPGAVVAILVMVLATMGVGFYIGNFANYEATYGALAGIIIFLFWIYIMNVVLLLGAELDSELERGRQLQAGIEAERTLMLSPRAVKAAEKAAAKHERMVAQGQALRMSGGQTSDPDEVWRR</sequence>
<evidence type="ECO:0000313" key="8">
    <source>
        <dbReference type="EMBL" id="GAA3071847.1"/>
    </source>
</evidence>
<evidence type="ECO:0000256" key="5">
    <source>
        <dbReference type="ARBA" id="ARBA00023136"/>
    </source>
</evidence>
<feature type="transmembrane region" description="Helical" evidence="7">
    <location>
        <begin position="290"/>
        <end position="313"/>
    </location>
</feature>
<keyword evidence="4 7" id="KW-1133">Transmembrane helix</keyword>
<accession>A0ABP6M497</accession>
<evidence type="ECO:0000313" key="9">
    <source>
        <dbReference type="Proteomes" id="UP001500236"/>
    </source>
</evidence>
<feature type="region of interest" description="Disordered" evidence="6">
    <location>
        <begin position="1"/>
        <end position="53"/>
    </location>
</feature>
<keyword evidence="3 7" id="KW-0812">Transmembrane</keyword>
<feature type="transmembrane region" description="Helical" evidence="7">
    <location>
        <begin position="214"/>
        <end position="239"/>
    </location>
</feature>
<evidence type="ECO:0000256" key="7">
    <source>
        <dbReference type="SAM" id="Phobius"/>
    </source>
</evidence>
<keyword evidence="9" id="KW-1185">Reference proteome</keyword>
<feature type="compositionally biased region" description="Acidic residues" evidence="6">
    <location>
        <begin position="27"/>
        <end position="37"/>
    </location>
</feature>
<gene>
    <name evidence="8" type="ORF">GCM10010529_24950</name>
</gene>
<dbReference type="PANTHER" id="PTHR30213:SF0">
    <property type="entry name" value="UPF0761 MEMBRANE PROTEIN YIHY"/>
    <property type="match status" value="1"/>
</dbReference>
<keyword evidence="5 7" id="KW-0472">Membrane</keyword>
<feature type="transmembrane region" description="Helical" evidence="7">
    <location>
        <begin position="259"/>
        <end position="278"/>
    </location>
</feature>
<proteinExistence type="predicted"/>
<evidence type="ECO:0000256" key="3">
    <source>
        <dbReference type="ARBA" id="ARBA00022692"/>
    </source>
</evidence>
<dbReference type="PANTHER" id="PTHR30213">
    <property type="entry name" value="INNER MEMBRANE PROTEIN YHJD"/>
    <property type="match status" value="1"/>
</dbReference>
<reference evidence="9" key="1">
    <citation type="journal article" date="2019" name="Int. J. Syst. Evol. Microbiol.">
        <title>The Global Catalogue of Microorganisms (GCM) 10K type strain sequencing project: providing services to taxonomists for standard genome sequencing and annotation.</title>
        <authorList>
            <consortium name="The Broad Institute Genomics Platform"/>
            <consortium name="The Broad Institute Genome Sequencing Center for Infectious Disease"/>
            <person name="Wu L."/>
            <person name="Ma J."/>
        </authorList>
    </citation>
    <scope>NUCLEOTIDE SEQUENCE [LARGE SCALE GENOMIC DNA]</scope>
    <source>
        <strain evidence="9">JCM 14309</strain>
    </source>
</reference>
<name>A0ABP6M497_9MICC</name>
<dbReference type="RefSeq" id="WP_139827597.1">
    <property type="nucleotide sequence ID" value="NZ_BAAAVT010000017.1"/>
</dbReference>
<dbReference type="NCBIfam" id="TIGR00765">
    <property type="entry name" value="yihY_not_rbn"/>
    <property type="match status" value="1"/>
</dbReference>
<feature type="transmembrane region" description="Helical" evidence="7">
    <location>
        <begin position="172"/>
        <end position="193"/>
    </location>
</feature>
<comment type="subcellular location">
    <subcellularLocation>
        <location evidence="1">Cell membrane</location>
        <topology evidence="1">Multi-pass membrane protein</topology>
    </subcellularLocation>
</comment>
<protein>
    <submittedName>
        <fullName evidence="8">YihY/virulence factor BrkB family protein</fullName>
    </submittedName>
</protein>
<feature type="transmembrane region" description="Helical" evidence="7">
    <location>
        <begin position="109"/>
        <end position="131"/>
    </location>
</feature>
<dbReference type="Pfam" id="PF03631">
    <property type="entry name" value="Virul_fac_BrkB"/>
    <property type="match status" value="1"/>
</dbReference>